<gene>
    <name evidence="1" type="primary">PRMT10_2</name>
    <name evidence="1" type="ORF">FOZ62_001449</name>
</gene>
<dbReference type="AlphaFoldDB" id="A0A7J6T9M9"/>
<keyword evidence="1" id="KW-0489">Methyltransferase</keyword>
<reference evidence="1 2" key="1">
    <citation type="submission" date="2020-04" db="EMBL/GenBank/DDBJ databases">
        <title>Perkinsus olseni comparative genomics.</title>
        <authorList>
            <person name="Bogema D.R."/>
        </authorList>
    </citation>
    <scope>NUCLEOTIDE SEQUENCE [LARGE SCALE GENOMIC DNA]</scope>
    <source>
        <strain evidence="1">ATCC PRA-205</strain>
    </source>
</reference>
<dbReference type="GO" id="GO:0032259">
    <property type="term" value="P:methylation"/>
    <property type="evidence" value="ECO:0007669"/>
    <property type="project" value="UniProtKB-KW"/>
</dbReference>
<protein>
    <submittedName>
        <fullName evidence="1">Protein arginine methyltransferase 10</fullName>
    </submittedName>
</protein>
<dbReference type="EMBL" id="JABANM010009120">
    <property type="protein sequence ID" value="KAF4741452.1"/>
    <property type="molecule type" value="Genomic_DNA"/>
</dbReference>
<keyword evidence="1" id="KW-0808">Transferase</keyword>
<accession>A0A7J6T9M9</accession>
<organism evidence="1 2">
    <name type="scientific">Perkinsus olseni</name>
    <name type="common">Perkinsus atlanticus</name>
    <dbReference type="NCBI Taxonomy" id="32597"/>
    <lineage>
        <taxon>Eukaryota</taxon>
        <taxon>Sar</taxon>
        <taxon>Alveolata</taxon>
        <taxon>Perkinsozoa</taxon>
        <taxon>Perkinsea</taxon>
        <taxon>Perkinsida</taxon>
        <taxon>Perkinsidae</taxon>
        <taxon>Perkinsus</taxon>
    </lineage>
</organism>
<evidence type="ECO:0000313" key="2">
    <source>
        <dbReference type="Proteomes" id="UP000574390"/>
    </source>
</evidence>
<sequence length="300" mass="32125">MPQGCYLREDNIDPAVTKTEFYMVFHKRNGLKASTRYEIVMHATAREILTQTLPSNAAVQVWIMDDVIERPLDVIELGKAAANRDMATGPTSRASGDPTFHSTDGFVITGGTDGLLELTSYCINDDLTEDTPDFERNCQPCRSEEDCGNTDASRKWCVTPVPAACASNDLTSVPAFNVKLRAQSNGPNGPGNIIRLYLHPLLSWNIQSNPLASCTPFEGGVCGSGGVISAAAESVVGGSVVGAGGEDHVNVVKLTIPAIFDPVTDVVQHTIHIGNLRLPEKGFFPETITAELLRQEGAGP</sequence>
<name>A0A7J6T9M9_PEROL</name>
<evidence type="ECO:0000313" key="1">
    <source>
        <dbReference type="EMBL" id="KAF4741452.1"/>
    </source>
</evidence>
<dbReference type="Proteomes" id="UP000574390">
    <property type="component" value="Unassembled WGS sequence"/>
</dbReference>
<proteinExistence type="predicted"/>
<feature type="non-terminal residue" evidence="1">
    <location>
        <position position="300"/>
    </location>
</feature>
<comment type="caution">
    <text evidence="1">The sequence shown here is derived from an EMBL/GenBank/DDBJ whole genome shotgun (WGS) entry which is preliminary data.</text>
</comment>
<dbReference type="GO" id="GO:0008168">
    <property type="term" value="F:methyltransferase activity"/>
    <property type="evidence" value="ECO:0007669"/>
    <property type="project" value="UniProtKB-KW"/>
</dbReference>